<dbReference type="Proteomes" id="UP000055024">
    <property type="component" value="Unassembled WGS sequence"/>
</dbReference>
<proteinExistence type="predicted"/>
<dbReference type="EMBL" id="JYDP01000037">
    <property type="protein sequence ID" value="KRZ12780.1"/>
    <property type="molecule type" value="Genomic_DNA"/>
</dbReference>
<name>A0A0V1HQG8_9BILA</name>
<dbReference type="AlphaFoldDB" id="A0A0V1HQG8"/>
<evidence type="ECO:0000313" key="1">
    <source>
        <dbReference type="EMBL" id="KRZ12780.1"/>
    </source>
</evidence>
<keyword evidence="2" id="KW-1185">Reference proteome</keyword>
<evidence type="ECO:0000313" key="2">
    <source>
        <dbReference type="Proteomes" id="UP000055024"/>
    </source>
</evidence>
<protein>
    <submittedName>
        <fullName evidence="1">Uncharacterized protein</fullName>
    </submittedName>
</protein>
<reference evidence="1 2" key="1">
    <citation type="submission" date="2015-01" db="EMBL/GenBank/DDBJ databases">
        <title>Evolution of Trichinella species and genotypes.</title>
        <authorList>
            <person name="Korhonen P.K."/>
            <person name="Edoardo P."/>
            <person name="Giuseppe L.R."/>
            <person name="Gasser R.B."/>
        </authorList>
    </citation>
    <scope>NUCLEOTIDE SEQUENCE [LARGE SCALE GENOMIC DNA]</scope>
    <source>
        <strain evidence="1">ISS1029</strain>
    </source>
</reference>
<comment type="caution">
    <text evidence="1">The sequence shown here is derived from an EMBL/GenBank/DDBJ whole genome shotgun (WGS) entry which is preliminary data.</text>
</comment>
<gene>
    <name evidence="1" type="ORF">T11_9227</name>
</gene>
<organism evidence="1 2">
    <name type="scientific">Trichinella zimbabwensis</name>
    <dbReference type="NCBI Taxonomy" id="268475"/>
    <lineage>
        <taxon>Eukaryota</taxon>
        <taxon>Metazoa</taxon>
        <taxon>Ecdysozoa</taxon>
        <taxon>Nematoda</taxon>
        <taxon>Enoplea</taxon>
        <taxon>Dorylaimia</taxon>
        <taxon>Trichinellida</taxon>
        <taxon>Trichinellidae</taxon>
        <taxon>Trichinella</taxon>
    </lineage>
</organism>
<sequence>MALNNGYRPFTIAENFQFGVTFTKYREWRKEKIKMQLTTYENPCTARSTSKETKRHVRFLVCTDSVRLG</sequence>
<accession>A0A0V1HQG8</accession>
<dbReference type="OrthoDB" id="10487380at2759"/>